<dbReference type="PaxDb" id="8022-A0A060XE39"/>
<reference evidence="2" key="1">
    <citation type="journal article" date="2014" name="Nat. Commun.">
        <title>The rainbow trout genome provides novel insights into evolution after whole-genome duplication in vertebrates.</title>
        <authorList>
            <person name="Berthelot C."/>
            <person name="Brunet F."/>
            <person name="Chalopin D."/>
            <person name="Juanchich A."/>
            <person name="Bernard M."/>
            <person name="Noel B."/>
            <person name="Bento P."/>
            <person name="Da Silva C."/>
            <person name="Labadie K."/>
            <person name="Alberti A."/>
            <person name="Aury J.M."/>
            <person name="Louis A."/>
            <person name="Dehais P."/>
            <person name="Bardou P."/>
            <person name="Montfort J."/>
            <person name="Klopp C."/>
            <person name="Cabau C."/>
            <person name="Gaspin C."/>
            <person name="Thorgaard G.H."/>
            <person name="Boussaha M."/>
            <person name="Quillet E."/>
            <person name="Guyomard R."/>
            <person name="Galiana D."/>
            <person name="Bobe J."/>
            <person name="Volff J.N."/>
            <person name="Genet C."/>
            <person name="Wincker P."/>
            <person name="Jaillon O."/>
            <person name="Roest Crollius H."/>
            <person name="Guiguen Y."/>
        </authorList>
    </citation>
    <scope>NUCLEOTIDE SEQUENCE [LARGE SCALE GENOMIC DNA]</scope>
</reference>
<evidence type="ECO:0000313" key="3">
    <source>
        <dbReference type="Proteomes" id="UP000193380"/>
    </source>
</evidence>
<proteinExistence type="predicted"/>
<feature type="region of interest" description="Disordered" evidence="1">
    <location>
        <begin position="33"/>
        <end position="52"/>
    </location>
</feature>
<evidence type="ECO:0000313" key="2">
    <source>
        <dbReference type="EMBL" id="CDQ75135.1"/>
    </source>
</evidence>
<gene>
    <name evidence="2" type="ORF">GSONMT00020831001</name>
</gene>
<organism evidence="2 3">
    <name type="scientific">Oncorhynchus mykiss</name>
    <name type="common">Rainbow trout</name>
    <name type="synonym">Salmo gairdneri</name>
    <dbReference type="NCBI Taxonomy" id="8022"/>
    <lineage>
        <taxon>Eukaryota</taxon>
        <taxon>Metazoa</taxon>
        <taxon>Chordata</taxon>
        <taxon>Craniata</taxon>
        <taxon>Vertebrata</taxon>
        <taxon>Euteleostomi</taxon>
        <taxon>Actinopterygii</taxon>
        <taxon>Neopterygii</taxon>
        <taxon>Teleostei</taxon>
        <taxon>Protacanthopterygii</taxon>
        <taxon>Salmoniformes</taxon>
        <taxon>Salmonidae</taxon>
        <taxon>Salmoninae</taxon>
        <taxon>Oncorhynchus</taxon>
    </lineage>
</organism>
<name>A0A060XE39_ONCMY</name>
<sequence length="111" mass="12511">MSIEAEALLQEAKESIEAAQNYRSELQQRLHGLSQARKQVRGSSSQAREGLKRHFSELQTAVTRLLTERLSVLLSEVDVIEQDSVRPLDDCQKLIEHGVNTADELLREGEV</sequence>
<protein>
    <recommendedName>
        <fullName evidence="4">Cytokine receptor-like factor 3</fullName>
    </recommendedName>
</protein>
<dbReference type="Proteomes" id="UP000193380">
    <property type="component" value="Unassembled WGS sequence"/>
</dbReference>
<dbReference type="STRING" id="8022.A0A060XE39"/>
<dbReference type="AlphaFoldDB" id="A0A060XE39"/>
<accession>A0A060XE39</accession>
<dbReference type="EMBL" id="FR905029">
    <property type="protein sequence ID" value="CDQ75135.1"/>
    <property type="molecule type" value="Genomic_DNA"/>
</dbReference>
<evidence type="ECO:0000256" key="1">
    <source>
        <dbReference type="SAM" id="MobiDB-lite"/>
    </source>
</evidence>
<reference evidence="2" key="2">
    <citation type="submission" date="2014-03" db="EMBL/GenBank/DDBJ databases">
        <authorList>
            <person name="Genoscope - CEA"/>
        </authorList>
    </citation>
    <scope>NUCLEOTIDE SEQUENCE</scope>
</reference>
<evidence type="ECO:0008006" key="4">
    <source>
        <dbReference type="Google" id="ProtNLM"/>
    </source>
</evidence>